<comment type="caution">
    <text evidence="5">The sequence shown here is derived from an EMBL/GenBank/DDBJ whole genome shotgun (WGS) entry which is preliminary data.</text>
</comment>
<dbReference type="SUPFAM" id="SSF89550">
    <property type="entry name" value="PHP domain-like"/>
    <property type="match status" value="1"/>
</dbReference>
<dbReference type="Gene3D" id="3.20.20.140">
    <property type="entry name" value="Metal-dependent hydrolases"/>
    <property type="match status" value="1"/>
</dbReference>
<sequence length="257" mass="28333">MAGFWQRIFGGSATATTLASSPLAILGADMHSHLLPGLDDGAETVAHSLELLRELRELGFRKLIMTPHVMGDFYKNTPDGIRAALLELQTAAVAAGLSDVALECAAEYYLDEWLGRKLADGTELLSFGGEQRYLLFETSYLNEPFNLLSTIFELKAAGYQPVLAHPERYVYFYGRFAEIEKLRKEYGVLLQLNLNSLAGYYSPAAQRAAEKLIDAGLIDFVGTDTHHLRHTATLGTKTISSAYFRKLLALPLLNSSL</sequence>
<keyword evidence="6" id="KW-1185">Reference proteome</keyword>
<evidence type="ECO:0000313" key="5">
    <source>
        <dbReference type="EMBL" id="MVN76643.1"/>
    </source>
</evidence>
<dbReference type="Proteomes" id="UP000441336">
    <property type="component" value="Unassembled WGS sequence"/>
</dbReference>
<dbReference type="PANTHER" id="PTHR39181">
    <property type="entry name" value="TYROSINE-PROTEIN PHOSPHATASE YWQE"/>
    <property type="match status" value="1"/>
</dbReference>
<dbReference type="PANTHER" id="PTHR39181:SF1">
    <property type="entry name" value="TYROSINE-PROTEIN PHOSPHATASE YWQE"/>
    <property type="match status" value="1"/>
</dbReference>
<dbReference type="EMBL" id="WQKZ01000002">
    <property type="protein sequence ID" value="MVN76643.1"/>
    <property type="molecule type" value="Genomic_DNA"/>
</dbReference>
<dbReference type="GO" id="GO:0030145">
    <property type="term" value="F:manganese ion binding"/>
    <property type="evidence" value="ECO:0007669"/>
    <property type="project" value="InterPro"/>
</dbReference>
<dbReference type="InterPro" id="IPR016195">
    <property type="entry name" value="Pol/histidinol_Pase-like"/>
</dbReference>
<evidence type="ECO:0000313" key="6">
    <source>
        <dbReference type="Proteomes" id="UP000441336"/>
    </source>
</evidence>
<evidence type="ECO:0000256" key="3">
    <source>
        <dbReference type="ARBA" id="ARBA00022801"/>
    </source>
</evidence>
<proteinExistence type="inferred from homology"/>
<comment type="catalytic activity">
    <reaction evidence="4">
        <text>O-phospho-L-tyrosyl-[protein] + H2O = L-tyrosyl-[protein] + phosphate</text>
        <dbReference type="Rhea" id="RHEA:10684"/>
        <dbReference type="Rhea" id="RHEA-COMP:10136"/>
        <dbReference type="Rhea" id="RHEA-COMP:20101"/>
        <dbReference type="ChEBI" id="CHEBI:15377"/>
        <dbReference type="ChEBI" id="CHEBI:43474"/>
        <dbReference type="ChEBI" id="CHEBI:46858"/>
        <dbReference type="ChEBI" id="CHEBI:61978"/>
        <dbReference type="EC" id="3.1.3.48"/>
    </reaction>
</comment>
<accession>A0A7K1TE11</accession>
<evidence type="ECO:0000256" key="2">
    <source>
        <dbReference type="ARBA" id="ARBA00013064"/>
    </source>
</evidence>
<dbReference type="AlphaFoldDB" id="A0A7K1TE11"/>
<gene>
    <name evidence="5" type="ORF">GO988_09940</name>
</gene>
<evidence type="ECO:0000256" key="4">
    <source>
        <dbReference type="ARBA" id="ARBA00051722"/>
    </source>
</evidence>
<organism evidence="5 6">
    <name type="scientific">Hymenobacter ginkgonis</name>
    <dbReference type="NCBI Taxonomy" id="2682976"/>
    <lineage>
        <taxon>Bacteria</taxon>
        <taxon>Pseudomonadati</taxon>
        <taxon>Bacteroidota</taxon>
        <taxon>Cytophagia</taxon>
        <taxon>Cytophagales</taxon>
        <taxon>Hymenobacteraceae</taxon>
        <taxon>Hymenobacter</taxon>
    </lineage>
</organism>
<dbReference type="EC" id="3.1.3.48" evidence="2"/>
<dbReference type="Pfam" id="PF19567">
    <property type="entry name" value="CpsB_CapC"/>
    <property type="match status" value="1"/>
</dbReference>
<dbReference type="GO" id="GO:0004725">
    <property type="term" value="F:protein tyrosine phosphatase activity"/>
    <property type="evidence" value="ECO:0007669"/>
    <property type="project" value="UniProtKB-EC"/>
</dbReference>
<keyword evidence="3" id="KW-0378">Hydrolase</keyword>
<name>A0A7K1TE11_9BACT</name>
<protein>
    <recommendedName>
        <fullName evidence="2">protein-tyrosine-phosphatase</fullName>
        <ecNumber evidence="2">3.1.3.48</ecNumber>
    </recommendedName>
</protein>
<dbReference type="InterPro" id="IPR016667">
    <property type="entry name" value="Caps_polysacc_synth_CpsB/CapC"/>
</dbReference>
<reference evidence="5 6" key="1">
    <citation type="submission" date="2019-12" db="EMBL/GenBank/DDBJ databases">
        <title>Hymenobacter sp. HMF4947 Genome sequencing and assembly.</title>
        <authorList>
            <person name="Kang H."/>
            <person name="Cha I."/>
            <person name="Kim H."/>
            <person name="Joh K."/>
        </authorList>
    </citation>
    <scope>NUCLEOTIDE SEQUENCE [LARGE SCALE GENOMIC DNA]</scope>
    <source>
        <strain evidence="5 6">HMF4947</strain>
    </source>
</reference>
<comment type="similarity">
    <text evidence="1">Belongs to the metallo-dependent hydrolases superfamily. CpsB/CapC family.</text>
</comment>
<evidence type="ECO:0000256" key="1">
    <source>
        <dbReference type="ARBA" id="ARBA00005750"/>
    </source>
</evidence>